<keyword evidence="2" id="KW-1185">Reference proteome</keyword>
<gene>
    <name evidence="1" type="ORF">LPJ61_002075</name>
</gene>
<protein>
    <submittedName>
        <fullName evidence="1">Uncharacterized protein</fullName>
    </submittedName>
</protein>
<sequence>MRPIDARVPADTRACLRYWPASCAVSLDTGLQSPYEGAAAVELVLDSDFQRLSLAEDRSAQAGIYSIVQEAFLSSEVQRV</sequence>
<dbReference type="AlphaFoldDB" id="A0A9W7Y8Z0"/>
<reference evidence="1" key="1">
    <citation type="submission" date="2022-07" db="EMBL/GenBank/DDBJ databases">
        <title>Phylogenomic reconstructions and comparative analyses of Kickxellomycotina fungi.</title>
        <authorList>
            <person name="Reynolds N.K."/>
            <person name="Stajich J.E."/>
            <person name="Barry K."/>
            <person name="Grigoriev I.V."/>
            <person name="Crous P."/>
            <person name="Smith M.E."/>
        </authorList>
    </citation>
    <scope>NUCLEOTIDE SEQUENCE</scope>
    <source>
        <strain evidence="1">BCRC 34381</strain>
    </source>
</reference>
<organism evidence="1 2">
    <name type="scientific">Coemansia biformis</name>
    <dbReference type="NCBI Taxonomy" id="1286918"/>
    <lineage>
        <taxon>Eukaryota</taxon>
        <taxon>Fungi</taxon>
        <taxon>Fungi incertae sedis</taxon>
        <taxon>Zoopagomycota</taxon>
        <taxon>Kickxellomycotina</taxon>
        <taxon>Kickxellomycetes</taxon>
        <taxon>Kickxellales</taxon>
        <taxon>Kickxellaceae</taxon>
        <taxon>Coemansia</taxon>
    </lineage>
</organism>
<name>A0A9W7Y8Z0_9FUNG</name>
<evidence type="ECO:0000313" key="2">
    <source>
        <dbReference type="Proteomes" id="UP001143981"/>
    </source>
</evidence>
<evidence type="ECO:0000313" key="1">
    <source>
        <dbReference type="EMBL" id="KAJ1732378.1"/>
    </source>
</evidence>
<dbReference type="EMBL" id="JANBOI010000231">
    <property type="protein sequence ID" value="KAJ1732378.1"/>
    <property type="molecule type" value="Genomic_DNA"/>
</dbReference>
<dbReference type="OrthoDB" id="5516055at2759"/>
<dbReference type="Proteomes" id="UP001143981">
    <property type="component" value="Unassembled WGS sequence"/>
</dbReference>
<proteinExistence type="predicted"/>
<comment type="caution">
    <text evidence="1">The sequence shown here is derived from an EMBL/GenBank/DDBJ whole genome shotgun (WGS) entry which is preliminary data.</text>
</comment>
<accession>A0A9W7Y8Z0</accession>